<evidence type="ECO:0000256" key="1">
    <source>
        <dbReference type="SAM" id="MobiDB-lite"/>
    </source>
</evidence>
<reference evidence="2 3" key="1">
    <citation type="journal article" date="2007" name="Nature">
        <title>Evolution of genes and genomes on the Drosophila phylogeny.</title>
        <authorList>
            <consortium name="Drosophila 12 Genomes Consortium"/>
            <person name="Clark A.G."/>
            <person name="Eisen M.B."/>
            <person name="Smith D.R."/>
            <person name="Bergman C.M."/>
            <person name="Oliver B."/>
            <person name="Markow T.A."/>
            <person name="Kaufman T.C."/>
            <person name="Kellis M."/>
            <person name="Gelbart W."/>
            <person name="Iyer V.N."/>
            <person name="Pollard D.A."/>
            <person name="Sackton T.B."/>
            <person name="Larracuente A.M."/>
            <person name="Singh N.D."/>
            <person name="Abad J.P."/>
            <person name="Abt D.N."/>
            <person name="Adryan B."/>
            <person name="Aguade M."/>
            <person name="Akashi H."/>
            <person name="Anderson W.W."/>
            <person name="Aquadro C.F."/>
            <person name="Ardell D.H."/>
            <person name="Arguello R."/>
            <person name="Artieri C.G."/>
            <person name="Barbash D.A."/>
            <person name="Barker D."/>
            <person name="Barsanti P."/>
            <person name="Batterham P."/>
            <person name="Batzoglou S."/>
            <person name="Begun D."/>
            <person name="Bhutkar A."/>
            <person name="Blanco E."/>
            <person name="Bosak S.A."/>
            <person name="Bradley R.K."/>
            <person name="Brand A.D."/>
            <person name="Brent M.R."/>
            <person name="Brooks A.N."/>
            <person name="Brown R.H."/>
            <person name="Butlin R.K."/>
            <person name="Caggese C."/>
            <person name="Calvi B.R."/>
            <person name="Bernardo de Carvalho A."/>
            <person name="Caspi A."/>
            <person name="Castrezana S."/>
            <person name="Celniker S.E."/>
            <person name="Chang J.L."/>
            <person name="Chapple C."/>
            <person name="Chatterji S."/>
            <person name="Chinwalla A."/>
            <person name="Civetta A."/>
            <person name="Clifton S.W."/>
            <person name="Comeron J.M."/>
            <person name="Costello J.C."/>
            <person name="Coyne J.A."/>
            <person name="Daub J."/>
            <person name="David R.G."/>
            <person name="Delcher A.L."/>
            <person name="Delehaunty K."/>
            <person name="Do C.B."/>
            <person name="Ebling H."/>
            <person name="Edwards K."/>
            <person name="Eickbush T."/>
            <person name="Evans J.D."/>
            <person name="Filipski A."/>
            <person name="Findeiss S."/>
            <person name="Freyhult E."/>
            <person name="Fulton L."/>
            <person name="Fulton R."/>
            <person name="Garcia A.C."/>
            <person name="Gardiner A."/>
            <person name="Garfield D.A."/>
            <person name="Garvin B.E."/>
            <person name="Gibson G."/>
            <person name="Gilbert D."/>
            <person name="Gnerre S."/>
            <person name="Godfrey J."/>
            <person name="Good R."/>
            <person name="Gotea V."/>
            <person name="Gravely B."/>
            <person name="Greenberg A.J."/>
            <person name="Griffiths-Jones S."/>
            <person name="Gross S."/>
            <person name="Guigo R."/>
            <person name="Gustafson E.A."/>
            <person name="Haerty W."/>
            <person name="Hahn M.W."/>
            <person name="Halligan D.L."/>
            <person name="Halpern A.L."/>
            <person name="Halter G.M."/>
            <person name="Han M.V."/>
            <person name="Heger A."/>
            <person name="Hillier L."/>
            <person name="Hinrichs A.S."/>
            <person name="Holmes I."/>
            <person name="Hoskins R.A."/>
            <person name="Hubisz M.J."/>
            <person name="Hultmark D."/>
            <person name="Huntley M.A."/>
            <person name="Jaffe D.B."/>
            <person name="Jagadeeshan S."/>
            <person name="Jeck W.R."/>
            <person name="Johnson J."/>
            <person name="Jones C.D."/>
            <person name="Jordan W.C."/>
            <person name="Karpen G.H."/>
            <person name="Kataoka E."/>
            <person name="Keightley P.D."/>
            <person name="Kheradpour P."/>
            <person name="Kirkness E.F."/>
            <person name="Koerich L.B."/>
            <person name="Kristiansen K."/>
            <person name="Kudrna D."/>
            <person name="Kulathinal R.J."/>
            <person name="Kumar S."/>
            <person name="Kwok R."/>
            <person name="Lander E."/>
            <person name="Langley C.H."/>
            <person name="Lapoint R."/>
            <person name="Lazzaro B.P."/>
            <person name="Lee S.J."/>
            <person name="Levesque L."/>
            <person name="Li R."/>
            <person name="Lin C.F."/>
            <person name="Lin M.F."/>
            <person name="Lindblad-Toh K."/>
            <person name="Llopart A."/>
            <person name="Long M."/>
            <person name="Low L."/>
            <person name="Lozovsky E."/>
            <person name="Lu J."/>
            <person name="Luo M."/>
            <person name="Machado C.A."/>
            <person name="Makalowski W."/>
            <person name="Marzo M."/>
            <person name="Matsuda M."/>
            <person name="Matzkin L."/>
            <person name="McAllister B."/>
            <person name="McBride C.S."/>
            <person name="McKernan B."/>
            <person name="McKernan K."/>
            <person name="Mendez-Lago M."/>
            <person name="Minx P."/>
            <person name="Mollenhauer M.U."/>
            <person name="Montooth K."/>
            <person name="Mount S.M."/>
            <person name="Mu X."/>
            <person name="Myers E."/>
            <person name="Negre B."/>
            <person name="Newfeld S."/>
            <person name="Nielsen R."/>
            <person name="Noor M.A."/>
            <person name="O'Grady P."/>
            <person name="Pachter L."/>
            <person name="Papaceit M."/>
            <person name="Parisi M.J."/>
            <person name="Parisi M."/>
            <person name="Parts L."/>
            <person name="Pedersen J.S."/>
            <person name="Pesole G."/>
            <person name="Phillippy A.M."/>
            <person name="Ponting C.P."/>
            <person name="Pop M."/>
            <person name="Porcelli D."/>
            <person name="Powell J.R."/>
            <person name="Prohaska S."/>
            <person name="Pruitt K."/>
            <person name="Puig M."/>
            <person name="Quesneville H."/>
            <person name="Ram K.R."/>
            <person name="Rand D."/>
            <person name="Rasmussen M.D."/>
            <person name="Reed L.K."/>
            <person name="Reenan R."/>
            <person name="Reily A."/>
            <person name="Remington K.A."/>
            <person name="Rieger T.T."/>
            <person name="Ritchie M.G."/>
            <person name="Robin C."/>
            <person name="Rogers Y.H."/>
            <person name="Rohde C."/>
            <person name="Rozas J."/>
            <person name="Rubenfield M.J."/>
            <person name="Ruiz A."/>
            <person name="Russo S."/>
            <person name="Salzberg S.L."/>
            <person name="Sanchez-Gracia A."/>
            <person name="Saranga D.J."/>
            <person name="Sato H."/>
            <person name="Schaeffer S.W."/>
            <person name="Schatz M.C."/>
            <person name="Schlenke T."/>
            <person name="Schwartz R."/>
            <person name="Segarra C."/>
            <person name="Singh R.S."/>
            <person name="Sirot L."/>
            <person name="Sirota M."/>
            <person name="Sisneros N.B."/>
            <person name="Smith C.D."/>
            <person name="Smith T.F."/>
            <person name="Spieth J."/>
            <person name="Stage D.E."/>
            <person name="Stark A."/>
            <person name="Stephan W."/>
            <person name="Strausberg R.L."/>
            <person name="Strempel S."/>
            <person name="Sturgill D."/>
            <person name="Sutton G."/>
            <person name="Sutton G.G."/>
            <person name="Tao W."/>
            <person name="Teichmann S."/>
            <person name="Tobari Y.N."/>
            <person name="Tomimura Y."/>
            <person name="Tsolas J.M."/>
            <person name="Valente V.L."/>
            <person name="Venter E."/>
            <person name="Venter J.C."/>
            <person name="Vicario S."/>
            <person name="Vieira F.G."/>
            <person name="Vilella A.J."/>
            <person name="Villasante A."/>
            <person name="Walenz B."/>
            <person name="Wang J."/>
            <person name="Wasserman M."/>
            <person name="Watts T."/>
            <person name="Wilson D."/>
            <person name="Wilson R.K."/>
            <person name="Wing R.A."/>
            <person name="Wolfner M.F."/>
            <person name="Wong A."/>
            <person name="Wong G.K."/>
            <person name="Wu C.I."/>
            <person name="Wu G."/>
            <person name="Yamamoto D."/>
            <person name="Yang H.P."/>
            <person name="Yang S.P."/>
            <person name="Yorke J.A."/>
            <person name="Yoshida K."/>
            <person name="Zdobnov E."/>
            <person name="Zhang P."/>
            <person name="Zhang Y."/>
            <person name="Zimin A.V."/>
            <person name="Baldwin J."/>
            <person name="Abdouelleil A."/>
            <person name="Abdulkadir J."/>
            <person name="Abebe A."/>
            <person name="Abera B."/>
            <person name="Abreu J."/>
            <person name="Acer S.C."/>
            <person name="Aftuck L."/>
            <person name="Alexander A."/>
            <person name="An P."/>
            <person name="Anderson E."/>
            <person name="Anderson S."/>
            <person name="Arachi H."/>
            <person name="Azer M."/>
            <person name="Bachantsang P."/>
            <person name="Barry A."/>
            <person name="Bayul T."/>
            <person name="Berlin A."/>
            <person name="Bessette D."/>
            <person name="Bloom T."/>
            <person name="Blye J."/>
            <person name="Boguslavskiy L."/>
            <person name="Bonnet C."/>
            <person name="Boukhgalter B."/>
            <person name="Bourzgui I."/>
            <person name="Brown A."/>
            <person name="Cahill P."/>
            <person name="Channer S."/>
            <person name="Cheshatsang Y."/>
            <person name="Chuda L."/>
            <person name="Citroen M."/>
            <person name="Collymore A."/>
            <person name="Cooke P."/>
            <person name="Costello M."/>
            <person name="D'Aco K."/>
            <person name="Daza R."/>
            <person name="De Haan G."/>
            <person name="DeGray S."/>
            <person name="DeMaso C."/>
            <person name="Dhargay N."/>
            <person name="Dooley K."/>
            <person name="Dooley E."/>
            <person name="Doricent M."/>
            <person name="Dorje P."/>
            <person name="Dorjee K."/>
            <person name="Dupes A."/>
            <person name="Elong R."/>
            <person name="Falk J."/>
            <person name="Farina A."/>
            <person name="Faro S."/>
            <person name="Ferguson D."/>
            <person name="Fisher S."/>
            <person name="Foley C.D."/>
            <person name="Franke A."/>
            <person name="Friedrich D."/>
            <person name="Gadbois L."/>
            <person name="Gearin G."/>
            <person name="Gearin C.R."/>
            <person name="Giannoukos G."/>
            <person name="Goode T."/>
            <person name="Graham J."/>
            <person name="Grandbois E."/>
            <person name="Grewal S."/>
            <person name="Gyaltsen K."/>
            <person name="Hafez N."/>
            <person name="Hagos B."/>
            <person name="Hall J."/>
            <person name="Henson C."/>
            <person name="Hollinger A."/>
            <person name="Honan T."/>
            <person name="Huard M.D."/>
            <person name="Hughes L."/>
            <person name="Hurhula B."/>
            <person name="Husby M.E."/>
            <person name="Kamat A."/>
            <person name="Kanga B."/>
            <person name="Kashin S."/>
            <person name="Khazanovich D."/>
            <person name="Kisner P."/>
            <person name="Lance K."/>
            <person name="Lara M."/>
            <person name="Lee W."/>
            <person name="Lennon N."/>
            <person name="Letendre F."/>
            <person name="LeVine R."/>
            <person name="Lipovsky A."/>
            <person name="Liu X."/>
            <person name="Liu J."/>
            <person name="Liu S."/>
            <person name="Lokyitsang T."/>
            <person name="Lokyitsang Y."/>
            <person name="Lubonja R."/>
            <person name="Lui A."/>
            <person name="MacDonald P."/>
            <person name="Magnisalis V."/>
            <person name="Maru K."/>
            <person name="Matthews C."/>
            <person name="McCusker W."/>
            <person name="McDonough S."/>
            <person name="Mehta T."/>
            <person name="Meldrim J."/>
            <person name="Meneus L."/>
            <person name="Mihai O."/>
            <person name="Mihalev A."/>
            <person name="Mihova T."/>
            <person name="Mittelman R."/>
            <person name="Mlenga V."/>
            <person name="Montmayeur A."/>
            <person name="Mulrain L."/>
            <person name="Navidi A."/>
            <person name="Naylor J."/>
            <person name="Negash T."/>
            <person name="Nguyen T."/>
            <person name="Nguyen N."/>
            <person name="Nicol R."/>
            <person name="Norbu C."/>
            <person name="Norbu N."/>
            <person name="Novod N."/>
            <person name="O'Neill B."/>
            <person name="Osman S."/>
            <person name="Markiewicz E."/>
            <person name="Oyono O.L."/>
            <person name="Patti C."/>
            <person name="Phunkhang P."/>
            <person name="Pierre F."/>
            <person name="Priest M."/>
            <person name="Raghuraman S."/>
            <person name="Rege F."/>
            <person name="Reyes R."/>
            <person name="Rise C."/>
            <person name="Rogov P."/>
            <person name="Ross K."/>
            <person name="Ryan E."/>
            <person name="Settipalli S."/>
            <person name="Shea T."/>
            <person name="Sherpa N."/>
            <person name="Shi L."/>
            <person name="Shih D."/>
            <person name="Sparrow T."/>
            <person name="Spaulding J."/>
            <person name="Stalker J."/>
            <person name="Stange-Thomann N."/>
            <person name="Stavropoulos S."/>
            <person name="Stone C."/>
            <person name="Strader C."/>
            <person name="Tesfaye S."/>
            <person name="Thomson T."/>
            <person name="Thoulutsang Y."/>
            <person name="Thoulutsang D."/>
            <person name="Topham K."/>
            <person name="Topping I."/>
            <person name="Tsamla T."/>
            <person name="Vassiliev H."/>
            <person name="Vo A."/>
            <person name="Wangchuk T."/>
            <person name="Wangdi T."/>
            <person name="Weiand M."/>
            <person name="Wilkinson J."/>
            <person name="Wilson A."/>
            <person name="Yadav S."/>
            <person name="Young G."/>
            <person name="Yu Q."/>
            <person name="Zembek L."/>
            <person name="Zhong D."/>
            <person name="Zimmer A."/>
            <person name="Zwirko Z."/>
            <person name="Jaffe D.B."/>
            <person name="Alvarez P."/>
            <person name="Brockman W."/>
            <person name="Butler J."/>
            <person name="Chin C."/>
            <person name="Gnerre S."/>
            <person name="Grabherr M."/>
            <person name="Kleber M."/>
            <person name="Mauceli E."/>
            <person name="MacCallum I."/>
        </authorList>
    </citation>
    <scope>NUCLEOTIDE SEQUENCE [LARGE SCALE GENOMIC DNA]</scope>
    <source>
        <strain evidence="3">MSH-3 / Tucson 14011-0111.49</strain>
    </source>
</reference>
<evidence type="ECO:0000313" key="3">
    <source>
        <dbReference type="Proteomes" id="UP000008744"/>
    </source>
</evidence>
<proteinExistence type="predicted"/>
<dbReference type="EMBL" id="CH700084">
    <property type="protein sequence ID" value="EDW26056.1"/>
    <property type="molecule type" value="Genomic_DNA"/>
</dbReference>
<dbReference type="OMA" id="VSANCTI"/>
<feature type="non-terminal residue" evidence="2">
    <location>
        <position position="1"/>
    </location>
</feature>
<feature type="compositionally biased region" description="Low complexity" evidence="1">
    <location>
        <begin position="66"/>
        <end position="77"/>
    </location>
</feature>
<evidence type="ECO:0000313" key="2">
    <source>
        <dbReference type="EMBL" id="EDW26056.1"/>
    </source>
</evidence>
<keyword evidence="3" id="KW-1185">Reference proteome</keyword>
<feature type="region of interest" description="Disordered" evidence="1">
    <location>
        <begin position="42"/>
        <end position="77"/>
    </location>
</feature>
<dbReference type="HOGENOM" id="CLU_183237_0_0_1"/>
<organism evidence="3">
    <name type="scientific">Drosophila persimilis</name>
    <name type="common">Fruit fly</name>
    <dbReference type="NCBI Taxonomy" id="7234"/>
    <lineage>
        <taxon>Eukaryota</taxon>
        <taxon>Metazoa</taxon>
        <taxon>Ecdysozoa</taxon>
        <taxon>Arthropoda</taxon>
        <taxon>Hexapoda</taxon>
        <taxon>Insecta</taxon>
        <taxon>Pterygota</taxon>
        <taxon>Neoptera</taxon>
        <taxon>Endopterygota</taxon>
        <taxon>Diptera</taxon>
        <taxon>Brachycera</taxon>
        <taxon>Muscomorpha</taxon>
        <taxon>Ephydroidea</taxon>
        <taxon>Drosophilidae</taxon>
        <taxon>Drosophila</taxon>
        <taxon>Sophophora</taxon>
    </lineage>
</organism>
<sequence length="77" mass="8700">LDQEQSPALGHHMACRELSFKPGPLFMARRKLKRYRAKRPLQLQMQMQGPHPHPHPHPPPPPPATCPAAHALPPLRT</sequence>
<dbReference type="Proteomes" id="UP000008744">
    <property type="component" value="Unassembled WGS sequence"/>
</dbReference>
<name>B4ISH1_DROPE</name>
<protein>
    <submittedName>
        <fullName evidence="2">GL27113</fullName>
    </submittedName>
</protein>
<accession>B4ISH1</accession>
<dbReference type="AlphaFoldDB" id="B4ISH1"/>
<gene>
    <name evidence="2" type="primary">Dper\GL27113</name>
    <name evidence="2" type="ORF">Dper_GL27113</name>
</gene>